<dbReference type="Proteomes" id="UP001161325">
    <property type="component" value="Unassembled WGS sequence"/>
</dbReference>
<evidence type="ECO:0000256" key="1">
    <source>
        <dbReference type="SAM" id="MobiDB-lite"/>
    </source>
</evidence>
<feature type="region of interest" description="Disordered" evidence="1">
    <location>
        <begin position="68"/>
        <end position="91"/>
    </location>
</feature>
<keyword evidence="4" id="KW-1185">Reference proteome</keyword>
<proteinExistence type="predicted"/>
<keyword evidence="2" id="KW-0472">Membrane</keyword>
<dbReference type="EMBL" id="BRXS01000002">
    <property type="protein sequence ID" value="GLC24679.1"/>
    <property type="molecule type" value="Genomic_DNA"/>
</dbReference>
<evidence type="ECO:0000256" key="2">
    <source>
        <dbReference type="SAM" id="Phobius"/>
    </source>
</evidence>
<keyword evidence="2" id="KW-1133">Transmembrane helix</keyword>
<evidence type="ECO:0000313" key="4">
    <source>
        <dbReference type="Proteomes" id="UP001161325"/>
    </source>
</evidence>
<feature type="compositionally biased region" description="Basic residues" evidence="1">
    <location>
        <begin position="81"/>
        <end position="91"/>
    </location>
</feature>
<sequence length="91" mass="9621">MSSRPHHVRHLSLGLRMALLPALLAVVARLLVVGVGVHGQGLASALALGLAVLLGIALPVDWLRRRRAPATHARPGAARGGRARSARHRSR</sequence>
<organism evidence="3 4">
    <name type="scientific">Roseisolibacter agri</name>
    <dbReference type="NCBI Taxonomy" id="2014610"/>
    <lineage>
        <taxon>Bacteria</taxon>
        <taxon>Pseudomonadati</taxon>
        <taxon>Gemmatimonadota</taxon>
        <taxon>Gemmatimonadia</taxon>
        <taxon>Gemmatimonadales</taxon>
        <taxon>Gemmatimonadaceae</taxon>
        <taxon>Roseisolibacter</taxon>
    </lineage>
</organism>
<reference evidence="3" key="1">
    <citation type="submission" date="2022-08" db="EMBL/GenBank/DDBJ databases">
        <title>Draft genome sequencing of Roseisolibacter agri AW1220.</title>
        <authorList>
            <person name="Tobiishi Y."/>
            <person name="Tonouchi A."/>
        </authorList>
    </citation>
    <scope>NUCLEOTIDE SEQUENCE</scope>
    <source>
        <strain evidence="3">AW1220</strain>
    </source>
</reference>
<accession>A0AA37Q1A6</accession>
<feature type="transmembrane region" description="Helical" evidence="2">
    <location>
        <begin position="12"/>
        <end position="35"/>
    </location>
</feature>
<dbReference type="AlphaFoldDB" id="A0AA37Q1A6"/>
<dbReference type="RefSeq" id="WP_284349126.1">
    <property type="nucleotide sequence ID" value="NZ_BRXS01000002.1"/>
</dbReference>
<gene>
    <name evidence="3" type="ORF">rosag_11920</name>
</gene>
<name>A0AA37Q1A6_9BACT</name>
<comment type="caution">
    <text evidence="3">The sequence shown here is derived from an EMBL/GenBank/DDBJ whole genome shotgun (WGS) entry which is preliminary data.</text>
</comment>
<evidence type="ECO:0000313" key="3">
    <source>
        <dbReference type="EMBL" id="GLC24679.1"/>
    </source>
</evidence>
<keyword evidence="2" id="KW-0812">Transmembrane</keyword>
<protein>
    <submittedName>
        <fullName evidence="3">Uncharacterized protein</fullName>
    </submittedName>
</protein>
<feature type="transmembrane region" description="Helical" evidence="2">
    <location>
        <begin position="41"/>
        <end position="60"/>
    </location>
</feature>